<evidence type="ECO:0000256" key="6">
    <source>
        <dbReference type="HAMAP-Rule" id="MF_01328"/>
    </source>
</evidence>
<sequence length="208" mass="22837">MPNVKVFNMQGAEVGQIDLADEVFAVDVHVSAMHTMVRAILNAKRQGTQSAKTRTEVRGGGRKIYRQKGTGNARHHGRRAPQFTHGGVVFAPKPRSYRINVPKAIRRLAMKSALTCKVNDSEIVVLDKIELQEAKTKFVAQMLKALGSEKKALIVTKDPEAMVVRAANNIPGVKVAHVGCLNVVDILNCDKFIIAQDAVKQVEEVYAQ</sequence>
<proteinExistence type="inferred from homology"/>
<evidence type="ECO:0000256" key="4">
    <source>
        <dbReference type="ARBA" id="ARBA00023274"/>
    </source>
</evidence>
<keyword evidence="4 6" id="KW-0687">Ribonucleoprotein</keyword>
<dbReference type="PANTHER" id="PTHR10746:SF6">
    <property type="entry name" value="LARGE RIBOSOMAL SUBUNIT PROTEIN UL4M"/>
    <property type="match status" value="1"/>
</dbReference>
<accession>A0A9D1I9W1</accession>
<comment type="function">
    <text evidence="6">One of the primary rRNA binding proteins, this protein initially binds near the 5'-end of the 23S rRNA. It is important during the early stages of 50S assembly. It makes multiple contacts with different domains of the 23S rRNA in the assembled 50S subunit and ribosome.</text>
</comment>
<dbReference type="InterPro" id="IPR002136">
    <property type="entry name" value="Ribosomal_uL4"/>
</dbReference>
<comment type="subunit">
    <text evidence="2 6">Part of the 50S ribosomal subunit.</text>
</comment>
<name>A0A9D1I9W1_9FIRM</name>
<dbReference type="EMBL" id="DVMU01000051">
    <property type="protein sequence ID" value="HIU33347.1"/>
    <property type="molecule type" value="Genomic_DNA"/>
</dbReference>
<comment type="similarity">
    <text evidence="1 6">Belongs to the universal ribosomal protein uL4 family.</text>
</comment>
<reference evidence="7" key="2">
    <citation type="journal article" date="2021" name="PeerJ">
        <title>Extensive microbial diversity within the chicken gut microbiome revealed by metagenomics and culture.</title>
        <authorList>
            <person name="Gilroy R."/>
            <person name="Ravi A."/>
            <person name="Getino M."/>
            <person name="Pursley I."/>
            <person name="Horton D.L."/>
            <person name="Alikhan N.F."/>
            <person name="Baker D."/>
            <person name="Gharbi K."/>
            <person name="Hall N."/>
            <person name="Watson M."/>
            <person name="Adriaenssens E.M."/>
            <person name="Foster-Nyarko E."/>
            <person name="Jarju S."/>
            <person name="Secka A."/>
            <person name="Antonio M."/>
            <person name="Oren A."/>
            <person name="Chaudhuri R.R."/>
            <person name="La Ragione R."/>
            <person name="Hildebrand F."/>
            <person name="Pallen M.J."/>
        </authorList>
    </citation>
    <scope>NUCLEOTIDE SEQUENCE</scope>
    <source>
        <strain evidence="7">ChiHcec3-11533</strain>
    </source>
</reference>
<comment type="caution">
    <text evidence="7">The sequence shown here is derived from an EMBL/GenBank/DDBJ whole genome shotgun (WGS) entry which is preliminary data.</text>
</comment>
<evidence type="ECO:0000256" key="3">
    <source>
        <dbReference type="ARBA" id="ARBA00022980"/>
    </source>
</evidence>
<evidence type="ECO:0000313" key="8">
    <source>
        <dbReference type="Proteomes" id="UP000824072"/>
    </source>
</evidence>
<organism evidence="7 8">
    <name type="scientific">Candidatus Pullichristensenella excrementigallinarum</name>
    <dbReference type="NCBI Taxonomy" id="2840907"/>
    <lineage>
        <taxon>Bacteria</taxon>
        <taxon>Bacillati</taxon>
        <taxon>Bacillota</taxon>
        <taxon>Clostridia</taxon>
        <taxon>Candidatus Pullichristensenella</taxon>
    </lineage>
</organism>
<dbReference type="GO" id="GO:0006412">
    <property type="term" value="P:translation"/>
    <property type="evidence" value="ECO:0007669"/>
    <property type="project" value="UniProtKB-UniRule"/>
</dbReference>
<dbReference type="AlphaFoldDB" id="A0A9D1I9W1"/>
<dbReference type="NCBIfam" id="TIGR03953">
    <property type="entry name" value="rplD_bact"/>
    <property type="match status" value="1"/>
</dbReference>
<dbReference type="Proteomes" id="UP000824072">
    <property type="component" value="Unassembled WGS sequence"/>
</dbReference>
<dbReference type="GO" id="GO:0019843">
    <property type="term" value="F:rRNA binding"/>
    <property type="evidence" value="ECO:0007669"/>
    <property type="project" value="UniProtKB-UniRule"/>
</dbReference>
<evidence type="ECO:0000313" key="7">
    <source>
        <dbReference type="EMBL" id="HIU33347.1"/>
    </source>
</evidence>
<evidence type="ECO:0000256" key="5">
    <source>
        <dbReference type="ARBA" id="ARBA00035244"/>
    </source>
</evidence>
<reference evidence="7" key="1">
    <citation type="submission" date="2020-10" db="EMBL/GenBank/DDBJ databases">
        <authorList>
            <person name="Gilroy R."/>
        </authorList>
    </citation>
    <scope>NUCLEOTIDE SEQUENCE</scope>
    <source>
        <strain evidence="7">ChiHcec3-11533</strain>
    </source>
</reference>
<dbReference type="GO" id="GO:0003735">
    <property type="term" value="F:structural constituent of ribosome"/>
    <property type="evidence" value="ECO:0007669"/>
    <property type="project" value="InterPro"/>
</dbReference>
<evidence type="ECO:0000256" key="2">
    <source>
        <dbReference type="ARBA" id="ARBA00011838"/>
    </source>
</evidence>
<protein>
    <recommendedName>
        <fullName evidence="5 6">Large ribosomal subunit protein uL4</fullName>
    </recommendedName>
</protein>
<evidence type="ECO:0000256" key="1">
    <source>
        <dbReference type="ARBA" id="ARBA00010528"/>
    </source>
</evidence>
<dbReference type="GO" id="GO:0005840">
    <property type="term" value="C:ribosome"/>
    <property type="evidence" value="ECO:0007669"/>
    <property type="project" value="UniProtKB-KW"/>
</dbReference>
<dbReference type="Gene3D" id="3.40.1370.10">
    <property type="match status" value="1"/>
</dbReference>
<dbReference type="InterPro" id="IPR013005">
    <property type="entry name" value="Ribosomal_uL4-like"/>
</dbReference>
<dbReference type="HAMAP" id="MF_01328_B">
    <property type="entry name" value="Ribosomal_uL4_B"/>
    <property type="match status" value="1"/>
</dbReference>
<keyword evidence="6" id="KW-0694">RNA-binding</keyword>
<gene>
    <name evidence="6 7" type="primary">rplD</name>
    <name evidence="7" type="ORF">IAB02_02165</name>
</gene>
<dbReference type="SUPFAM" id="SSF52166">
    <property type="entry name" value="Ribosomal protein L4"/>
    <property type="match status" value="1"/>
</dbReference>
<dbReference type="PANTHER" id="PTHR10746">
    <property type="entry name" value="50S RIBOSOMAL PROTEIN L4"/>
    <property type="match status" value="1"/>
</dbReference>
<comment type="function">
    <text evidence="6">Forms part of the polypeptide exit tunnel.</text>
</comment>
<dbReference type="Pfam" id="PF00573">
    <property type="entry name" value="Ribosomal_L4"/>
    <property type="match status" value="1"/>
</dbReference>
<dbReference type="InterPro" id="IPR023574">
    <property type="entry name" value="Ribosomal_uL4_dom_sf"/>
</dbReference>
<dbReference type="GO" id="GO:1990904">
    <property type="term" value="C:ribonucleoprotein complex"/>
    <property type="evidence" value="ECO:0007669"/>
    <property type="project" value="UniProtKB-KW"/>
</dbReference>
<keyword evidence="3 6" id="KW-0689">Ribosomal protein</keyword>
<keyword evidence="6" id="KW-0699">rRNA-binding</keyword>